<keyword evidence="1" id="KW-0812">Transmembrane</keyword>
<reference evidence="2" key="1">
    <citation type="submission" date="2018-10" db="EMBL/GenBank/DDBJ databases">
        <authorList>
            <person name="Plewniak F."/>
        </authorList>
    </citation>
    <scope>NUCLEOTIDE SEQUENCE</scope>
</reference>
<evidence type="ECO:0000313" key="2">
    <source>
        <dbReference type="EMBL" id="VAY89606.1"/>
    </source>
</evidence>
<keyword evidence="1" id="KW-0472">Membrane</keyword>
<dbReference type="AlphaFoldDB" id="A0A3P3ZRQ3"/>
<feature type="transmembrane region" description="Helical" evidence="1">
    <location>
        <begin position="28"/>
        <end position="50"/>
    </location>
</feature>
<dbReference type="EMBL" id="UOYP01000688">
    <property type="protein sequence ID" value="VAY89606.1"/>
    <property type="molecule type" value="Genomic_DNA"/>
</dbReference>
<name>A0A3P3ZRQ3_9ZZZZ</name>
<keyword evidence="1" id="KW-1133">Transmembrane helix</keyword>
<gene>
    <name evidence="2" type="ORF">CARN8_7180002</name>
</gene>
<feature type="transmembrane region" description="Helical" evidence="1">
    <location>
        <begin position="5"/>
        <end position="22"/>
    </location>
</feature>
<proteinExistence type="predicted"/>
<sequence length="63" mass="7425">MTMGFFWQIAGFFLLLNVAWYLTYSDKLWVYVSGFVLMGLLMLYSLFVIFKILRKDPTSPSDE</sequence>
<evidence type="ECO:0000256" key="1">
    <source>
        <dbReference type="SAM" id="Phobius"/>
    </source>
</evidence>
<organism evidence="2">
    <name type="scientific">mine drainage metagenome</name>
    <dbReference type="NCBI Taxonomy" id="410659"/>
    <lineage>
        <taxon>unclassified sequences</taxon>
        <taxon>metagenomes</taxon>
        <taxon>ecological metagenomes</taxon>
    </lineage>
</organism>
<accession>A0A3P3ZRQ3</accession>
<protein>
    <submittedName>
        <fullName evidence="2">Uncharacterized protein</fullName>
    </submittedName>
</protein>